<feature type="transmembrane region" description="Helical" evidence="1">
    <location>
        <begin position="209"/>
        <end position="227"/>
    </location>
</feature>
<evidence type="ECO:0000313" key="3">
    <source>
        <dbReference type="Proteomes" id="UP001472677"/>
    </source>
</evidence>
<comment type="caution">
    <text evidence="2">The sequence shown here is derived from an EMBL/GenBank/DDBJ whole genome shotgun (WGS) entry which is preliminary data.</text>
</comment>
<dbReference type="Proteomes" id="UP001472677">
    <property type="component" value="Unassembled WGS sequence"/>
</dbReference>
<proteinExistence type="predicted"/>
<keyword evidence="1" id="KW-0472">Membrane</keyword>
<keyword evidence="1" id="KW-1133">Transmembrane helix</keyword>
<organism evidence="2 3">
    <name type="scientific">Hibiscus sabdariffa</name>
    <name type="common">roselle</name>
    <dbReference type="NCBI Taxonomy" id="183260"/>
    <lineage>
        <taxon>Eukaryota</taxon>
        <taxon>Viridiplantae</taxon>
        <taxon>Streptophyta</taxon>
        <taxon>Embryophyta</taxon>
        <taxon>Tracheophyta</taxon>
        <taxon>Spermatophyta</taxon>
        <taxon>Magnoliopsida</taxon>
        <taxon>eudicotyledons</taxon>
        <taxon>Gunneridae</taxon>
        <taxon>Pentapetalae</taxon>
        <taxon>rosids</taxon>
        <taxon>malvids</taxon>
        <taxon>Malvales</taxon>
        <taxon>Malvaceae</taxon>
        <taxon>Malvoideae</taxon>
        <taxon>Hibiscus</taxon>
    </lineage>
</organism>
<protein>
    <submittedName>
        <fullName evidence="2">Uncharacterized protein</fullName>
    </submittedName>
</protein>
<evidence type="ECO:0000256" key="1">
    <source>
        <dbReference type="SAM" id="Phobius"/>
    </source>
</evidence>
<name>A0ABR2DY45_9ROSI</name>
<sequence length="250" mass="28106">MNPNRDLFPFGRFKWLMEFSMDHDWCAVVKELLGILFDGTVGLGEHSSTELALLDMCLLHRAVRRNCRPMVELLLRYVPNKSLEKPGSEQKPQADGNENGFMFKPNVFGPAGLTPLHLAASGKAVTTPTSTWFRERSTKDRDTSCWISPRTVLDYNSKSKLSDGTRSAKAGSMETEKIKPKARHEGCNACRRKLAYGNSSRTSLVYRPTMLSMVAIAALCVCVALLFKSSPEVLYVFRPFRWELLKYGSS</sequence>
<keyword evidence="1" id="KW-0812">Transmembrane</keyword>
<evidence type="ECO:0000313" key="2">
    <source>
        <dbReference type="EMBL" id="KAK8548890.1"/>
    </source>
</evidence>
<gene>
    <name evidence="2" type="ORF">V6N12_061794</name>
</gene>
<reference evidence="2 3" key="1">
    <citation type="journal article" date="2024" name="G3 (Bethesda)">
        <title>Genome assembly of Hibiscus sabdariffa L. provides insights into metabolisms of medicinal natural products.</title>
        <authorList>
            <person name="Kim T."/>
        </authorList>
    </citation>
    <scope>NUCLEOTIDE SEQUENCE [LARGE SCALE GENOMIC DNA]</scope>
    <source>
        <strain evidence="2">TK-2024</strain>
        <tissue evidence="2">Old leaves</tissue>
    </source>
</reference>
<keyword evidence="3" id="KW-1185">Reference proteome</keyword>
<accession>A0ABR2DY45</accession>
<dbReference type="EMBL" id="JBBPBM010000021">
    <property type="protein sequence ID" value="KAK8548890.1"/>
    <property type="molecule type" value="Genomic_DNA"/>
</dbReference>